<accession>A0ABT9V6E7</accession>
<sequence length="130" mass="14686">MSLIKQLEPAYISFYVTFEQVKTTANNLIKDEIGIELPIHIEAEDFNNSLKILVNIDDSSLSDEDARFLSAAGFSSETPYKNADLVLDEIFSGVARFDIEIQPLTGEDDEWGTYFVVQIPYSDYEDCLDS</sequence>
<evidence type="ECO:0000313" key="2">
    <source>
        <dbReference type="Proteomes" id="UP001231362"/>
    </source>
</evidence>
<organism evidence="1 2">
    <name type="scientific">Anoxybacillus andreesenii</name>
    <dbReference type="NCBI Taxonomy" id="1325932"/>
    <lineage>
        <taxon>Bacteria</taxon>
        <taxon>Bacillati</taxon>
        <taxon>Bacillota</taxon>
        <taxon>Bacilli</taxon>
        <taxon>Bacillales</taxon>
        <taxon>Anoxybacillaceae</taxon>
        <taxon>Anoxybacillus</taxon>
    </lineage>
</organism>
<comment type="caution">
    <text evidence="1">The sequence shown here is derived from an EMBL/GenBank/DDBJ whole genome shotgun (WGS) entry which is preliminary data.</text>
</comment>
<keyword evidence="2" id="KW-1185">Reference proteome</keyword>
<dbReference type="EMBL" id="JAUSTU010000013">
    <property type="protein sequence ID" value="MDQ0156526.1"/>
    <property type="molecule type" value="Genomic_DNA"/>
</dbReference>
<proteinExistence type="predicted"/>
<dbReference type="RefSeq" id="WP_307151034.1">
    <property type="nucleotide sequence ID" value="NZ_JAUSTU010000013.1"/>
</dbReference>
<dbReference type="Proteomes" id="UP001231362">
    <property type="component" value="Unassembled WGS sequence"/>
</dbReference>
<evidence type="ECO:0000313" key="1">
    <source>
        <dbReference type="EMBL" id="MDQ0156526.1"/>
    </source>
</evidence>
<reference evidence="1 2" key="1">
    <citation type="submission" date="2023-07" db="EMBL/GenBank/DDBJ databases">
        <title>Genomic Encyclopedia of Type Strains, Phase IV (KMG-IV): sequencing the most valuable type-strain genomes for metagenomic binning, comparative biology and taxonomic classification.</title>
        <authorList>
            <person name="Goeker M."/>
        </authorList>
    </citation>
    <scope>NUCLEOTIDE SEQUENCE [LARGE SCALE GENOMIC DNA]</scope>
    <source>
        <strain evidence="1 2">DSM 23948</strain>
    </source>
</reference>
<protein>
    <submittedName>
        <fullName evidence="1">Uncharacterized protein</fullName>
    </submittedName>
</protein>
<gene>
    <name evidence="1" type="ORF">J2S07_002847</name>
</gene>
<name>A0ABT9V6E7_9BACL</name>